<organism evidence="1">
    <name type="scientific">marine sediment metagenome</name>
    <dbReference type="NCBI Taxonomy" id="412755"/>
    <lineage>
        <taxon>unclassified sequences</taxon>
        <taxon>metagenomes</taxon>
        <taxon>ecological metagenomes</taxon>
    </lineage>
</organism>
<proteinExistence type="predicted"/>
<comment type="caution">
    <text evidence="1">The sequence shown here is derived from an EMBL/GenBank/DDBJ whole genome shotgun (WGS) entry which is preliminary data.</text>
</comment>
<evidence type="ECO:0000313" key="1">
    <source>
        <dbReference type="EMBL" id="GAH13536.1"/>
    </source>
</evidence>
<reference evidence="1" key="1">
    <citation type="journal article" date="2014" name="Front. Microbiol.">
        <title>High frequency of phylogenetically diverse reductive dehalogenase-homologous genes in deep subseafloor sedimentary metagenomes.</title>
        <authorList>
            <person name="Kawai M."/>
            <person name="Futagami T."/>
            <person name="Toyoda A."/>
            <person name="Takaki Y."/>
            <person name="Nishi S."/>
            <person name="Hori S."/>
            <person name="Arai W."/>
            <person name="Tsubouchi T."/>
            <person name="Morono Y."/>
            <person name="Uchiyama I."/>
            <person name="Ito T."/>
            <person name="Fujiyama A."/>
            <person name="Inagaki F."/>
            <person name="Takami H."/>
        </authorList>
    </citation>
    <scope>NUCLEOTIDE SEQUENCE</scope>
    <source>
        <strain evidence="1">Expedition CK06-06</strain>
    </source>
</reference>
<name>X1CYG0_9ZZZZ</name>
<protein>
    <submittedName>
        <fullName evidence="1">Uncharacterized protein</fullName>
    </submittedName>
</protein>
<feature type="non-terminal residue" evidence="1">
    <location>
        <position position="1"/>
    </location>
</feature>
<accession>X1CYG0</accession>
<dbReference type="EMBL" id="BART01038040">
    <property type="protein sequence ID" value="GAH13536.1"/>
    <property type="molecule type" value="Genomic_DNA"/>
</dbReference>
<dbReference type="AlphaFoldDB" id="X1CYG0"/>
<gene>
    <name evidence="1" type="ORF">S01H4_63314</name>
</gene>
<sequence length="41" mass="4393">FSVLSPMTGPPDTEQDPLSKYGVVMFQPALTILLSTLSITP</sequence>